<gene>
    <name evidence="2" type="ORF">ASIM_LOCUS3934</name>
</gene>
<evidence type="ECO:0000256" key="1">
    <source>
        <dbReference type="SAM" id="MobiDB-lite"/>
    </source>
</evidence>
<dbReference type="Proteomes" id="UP000267096">
    <property type="component" value="Unassembled WGS sequence"/>
</dbReference>
<feature type="compositionally biased region" description="Basic and acidic residues" evidence="1">
    <location>
        <begin position="28"/>
        <end position="43"/>
    </location>
</feature>
<protein>
    <submittedName>
        <fullName evidence="4">TAFII28 domain-containing protein</fullName>
    </submittedName>
</protein>
<proteinExistence type="predicted"/>
<dbReference type="EMBL" id="UYRR01006487">
    <property type="protein sequence ID" value="VDK22662.1"/>
    <property type="molecule type" value="Genomic_DNA"/>
</dbReference>
<dbReference type="AlphaFoldDB" id="A0A0M3J954"/>
<dbReference type="WBParaSite" id="ASIM_0000411501-mRNA-1">
    <property type="protein sequence ID" value="ASIM_0000411501-mRNA-1"/>
    <property type="gene ID" value="ASIM_0000411501"/>
</dbReference>
<reference evidence="2 3" key="2">
    <citation type="submission" date="2018-11" db="EMBL/GenBank/DDBJ databases">
        <authorList>
            <consortium name="Pathogen Informatics"/>
        </authorList>
    </citation>
    <scope>NUCLEOTIDE SEQUENCE [LARGE SCALE GENOMIC DNA]</scope>
</reference>
<sequence>MAREREESAENSDEVYDEIDQFHRKRNEVLDLDEGKQSNKIEEVLNVEGDISSDEDEEFADGNSDADRDSLFDSSDNEQNKADTSKGEVSNDNIFNDRADSTSFIGSNDIVLIIPELASLVISKAGFNRIAKKYIHAQEIQTVQT</sequence>
<dbReference type="OrthoDB" id="1924577at2759"/>
<evidence type="ECO:0000313" key="3">
    <source>
        <dbReference type="Proteomes" id="UP000267096"/>
    </source>
</evidence>
<evidence type="ECO:0000313" key="2">
    <source>
        <dbReference type="EMBL" id="VDK22662.1"/>
    </source>
</evidence>
<feature type="compositionally biased region" description="Acidic residues" evidence="1">
    <location>
        <begin position="9"/>
        <end position="19"/>
    </location>
</feature>
<name>A0A0M3J954_ANISI</name>
<accession>A0A0M3J954</accession>
<feature type="region of interest" description="Disordered" evidence="1">
    <location>
        <begin position="1"/>
        <end position="20"/>
    </location>
</feature>
<evidence type="ECO:0000313" key="4">
    <source>
        <dbReference type="WBParaSite" id="ASIM_0000411501-mRNA-1"/>
    </source>
</evidence>
<organism evidence="4">
    <name type="scientific">Anisakis simplex</name>
    <name type="common">Herring worm</name>
    <dbReference type="NCBI Taxonomy" id="6269"/>
    <lineage>
        <taxon>Eukaryota</taxon>
        <taxon>Metazoa</taxon>
        <taxon>Ecdysozoa</taxon>
        <taxon>Nematoda</taxon>
        <taxon>Chromadorea</taxon>
        <taxon>Rhabditida</taxon>
        <taxon>Spirurina</taxon>
        <taxon>Ascaridomorpha</taxon>
        <taxon>Ascaridoidea</taxon>
        <taxon>Anisakidae</taxon>
        <taxon>Anisakis</taxon>
        <taxon>Anisakis simplex complex</taxon>
    </lineage>
</organism>
<feature type="region of interest" description="Disordered" evidence="1">
    <location>
        <begin position="28"/>
        <end position="101"/>
    </location>
</feature>
<keyword evidence="3" id="KW-1185">Reference proteome</keyword>
<reference evidence="4" key="1">
    <citation type="submission" date="2017-02" db="UniProtKB">
        <authorList>
            <consortium name="WormBaseParasite"/>
        </authorList>
    </citation>
    <scope>IDENTIFICATION</scope>
</reference>
<feature type="compositionally biased region" description="Acidic residues" evidence="1">
    <location>
        <begin position="51"/>
        <end position="60"/>
    </location>
</feature>